<reference evidence="2 3" key="1">
    <citation type="submission" date="2017-09" db="EMBL/GenBank/DDBJ databases">
        <title>Large-scale bioinformatics analysis of Bacillus genomes uncovers conserved roles of natural products in bacterial physiology.</title>
        <authorList>
            <consortium name="Agbiome Team Llc"/>
            <person name="Bleich R.M."/>
            <person name="Grubbs K.J."/>
            <person name="Santa Maria K.C."/>
            <person name="Allen S.E."/>
            <person name="Farag S."/>
            <person name="Shank E.A."/>
            <person name="Bowers A."/>
        </authorList>
    </citation>
    <scope>NUCLEOTIDE SEQUENCE [LARGE SCALE GENOMIC DNA]</scope>
    <source>
        <strain evidence="2 3">AFS081271</strain>
    </source>
</reference>
<accession>A0A2B0VW17</accession>
<dbReference type="EMBL" id="NUXH01000279">
    <property type="protein sequence ID" value="PFL44815.1"/>
    <property type="molecule type" value="Genomic_DNA"/>
</dbReference>
<evidence type="ECO:0000313" key="3">
    <source>
        <dbReference type="Proteomes" id="UP000222851"/>
    </source>
</evidence>
<keyword evidence="1" id="KW-0472">Membrane</keyword>
<dbReference type="Proteomes" id="UP000222851">
    <property type="component" value="Unassembled WGS sequence"/>
</dbReference>
<feature type="transmembrane region" description="Helical" evidence="1">
    <location>
        <begin position="43"/>
        <end position="63"/>
    </location>
</feature>
<protein>
    <submittedName>
        <fullName evidence="2">Uncharacterized protein</fullName>
    </submittedName>
</protein>
<proteinExistence type="predicted"/>
<sequence length="86" mass="10068">MLNNLLDEDELKIIECKFLKNERVRDLDFFQNKMYYVTANEDYVYLTNHGIGTLLVFAVLAFVMERIDKVFIILAEKTPSSRNGSE</sequence>
<organism evidence="2 3">
    <name type="scientific">Bacillus anthracis</name>
    <name type="common">anthrax bacterium</name>
    <dbReference type="NCBI Taxonomy" id="1392"/>
    <lineage>
        <taxon>Bacteria</taxon>
        <taxon>Bacillati</taxon>
        <taxon>Bacillota</taxon>
        <taxon>Bacilli</taxon>
        <taxon>Bacillales</taxon>
        <taxon>Bacillaceae</taxon>
        <taxon>Bacillus</taxon>
        <taxon>Bacillus cereus group</taxon>
    </lineage>
</organism>
<gene>
    <name evidence="2" type="ORF">COJ30_31780</name>
</gene>
<keyword evidence="1" id="KW-1133">Transmembrane helix</keyword>
<keyword evidence="1" id="KW-0812">Transmembrane</keyword>
<comment type="caution">
    <text evidence="2">The sequence shown here is derived from an EMBL/GenBank/DDBJ whole genome shotgun (WGS) entry which is preliminary data.</text>
</comment>
<evidence type="ECO:0000256" key="1">
    <source>
        <dbReference type="SAM" id="Phobius"/>
    </source>
</evidence>
<evidence type="ECO:0000313" key="2">
    <source>
        <dbReference type="EMBL" id="PFL44815.1"/>
    </source>
</evidence>
<dbReference type="RefSeq" id="WP_098557442.1">
    <property type="nucleotide sequence ID" value="NZ_NUXH01000279.1"/>
</dbReference>
<name>A0A2B0VW17_BACAN</name>
<dbReference type="AlphaFoldDB" id="A0A2B0VW17"/>